<keyword evidence="4" id="KW-1185">Reference proteome</keyword>
<feature type="region of interest" description="Disordered" evidence="1">
    <location>
        <begin position="175"/>
        <end position="202"/>
    </location>
</feature>
<evidence type="ECO:0000313" key="3">
    <source>
        <dbReference type="EMBL" id="MFL2029041.1"/>
    </source>
</evidence>
<sequence length="382" mass="41627">MAALQNDLAQLIQAQGEQGPFVSIFMKVSPYERDIAEDKATFRNLVQQAKKTFISRFTEKAWAGYHEQFTNVLQQQRALGNNGAASIVVVVGQADTFIYPLAQEVANSAHVGDTVYALPLIANDQFSWDYHLLKVSQDSIALWDVTEGVATPVELPAEAPTTRAQALGTELTNGKTRTTRTGLGAGQAVHGNDPKEASQASDTQNYFKQVDDYVLANYSKTTQKPLVLLAVSENQAVFRKLSKNKYLLKNTELSKVPAKLDRQTVAQIIAQINQQLAAEVLAVLQNEVDRARSAKKYISDFGAITQRVTEGNVDTLFIAADAYVAGRLVAGELDTSSAAAKATNLLNELSVEVLQLGGQVYVLPESELQADATAILRRPDQE</sequence>
<reference evidence="3 4" key="1">
    <citation type="submission" date="2024-08" db="EMBL/GenBank/DDBJ databases">
        <authorList>
            <person name="Arias E."/>
        </authorList>
    </citation>
    <scope>NUCLEOTIDE SEQUENCE [LARGE SCALE GENOMIC DNA]</scope>
    <source>
        <strain evidence="3 4">FAM 25317</strain>
    </source>
</reference>
<dbReference type="Pfam" id="PF18848">
    <property type="entry name" value="baeRF_family6"/>
    <property type="match status" value="1"/>
</dbReference>
<dbReference type="RefSeq" id="WP_407137198.1">
    <property type="nucleotide sequence ID" value="NZ_JBGQPK010000015.1"/>
</dbReference>
<dbReference type="EMBL" id="JBGQPK010000015">
    <property type="protein sequence ID" value="MFL2029041.1"/>
    <property type="molecule type" value="Genomic_DNA"/>
</dbReference>
<proteinExistence type="predicted"/>
<evidence type="ECO:0000256" key="1">
    <source>
        <dbReference type="SAM" id="MobiDB-lite"/>
    </source>
</evidence>
<name>A0ABW8UAZ1_9LACO</name>
<evidence type="ECO:0000313" key="4">
    <source>
        <dbReference type="Proteomes" id="UP001625389"/>
    </source>
</evidence>
<evidence type="ECO:0000259" key="2">
    <source>
        <dbReference type="Pfam" id="PF18848"/>
    </source>
</evidence>
<dbReference type="Proteomes" id="UP001625389">
    <property type="component" value="Unassembled WGS sequence"/>
</dbReference>
<gene>
    <name evidence="3" type="ORF">ACEN34_05355</name>
</gene>
<organism evidence="3 4">
    <name type="scientific">Loigolactobacillus zhaoyuanensis</name>
    <dbReference type="NCBI Taxonomy" id="2486017"/>
    <lineage>
        <taxon>Bacteria</taxon>
        <taxon>Bacillati</taxon>
        <taxon>Bacillota</taxon>
        <taxon>Bacilli</taxon>
        <taxon>Lactobacillales</taxon>
        <taxon>Lactobacillaceae</taxon>
        <taxon>Loigolactobacillus</taxon>
    </lineage>
</organism>
<accession>A0ABW8UAZ1</accession>
<comment type="caution">
    <text evidence="3">The sequence shown here is derived from an EMBL/GenBank/DDBJ whole genome shotgun (WGS) entry which is preliminary data.</text>
</comment>
<feature type="domain" description="Bacterial archaeo-eukaryotic release factor family 6" evidence="2">
    <location>
        <begin position="129"/>
        <end position="274"/>
    </location>
</feature>
<dbReference type="InterPro" id="IPR040628">
    <property type="entry name" value="BaeRF_family6"/>
</dbReference>
<protein>
    <recommendedName>
        <fullName evidence="2">Bacterial archaeo-eukaryotic release factor family 6 domain-containing protein</fullName>
    </recommendedName>
</protein>